<dbReference type="AlphaFoldDB" id="A0A850T4W0"/>
<dbReference type="RefSeq" id="WP_178368253.1">
    <property type="nucleotide sequence ID" value="NZ_JACADJ010000115.1"/>
</dbReference>
<dbReference type="Pfam" id="PF13635">
    <property type="entry name" value="DUF4143"/>
    <property type="match status" value="1"/>
</dbReference>
<evidence type="ECO:0000313" key="4">
    <source>
        <dbReference type="Proteomes" id="UP000553343"/>
    </source>
</evidence>
<evidence type="ECO:0000259" key="1">
    <source>
        <dbReference type="Pfam" id="PF13173"/>
    </source>
</evidence>
<reference evidence="3 4" key="1">
    <citation type="submission" date="2020-06" db="EMBL/GenBank/DDBJ databases">
        <title>High-quality draft genome of sulfate reducer Desulfobacter latus type strain AcrS2 isolated from marine sediment.</title>
        <authorList>
            <person name="Hoppe M."/>
            <person name="Larsen C.K."/>
            <person name="Marshall I.P.G."/>
            <person name="Schramm A."/>
            <person name="Marietou A.G."/>
        </authorList>
    </citation>
    <scope>NUCLEOTIDE SEQUENCE [LARGE SCALE GENOMIC DNA]</scope>
    <source>
        <strain evidence="3 4">AcRS2</strain>
    </source>
</reference>
<dbReference type="GO" id="GO:0005524">
    <property type="term" value="F:ATP binding"/>
    <property type="evidence" value="ECO:0007669"/>
    <property type="project" value="UniProtKB-KW"/>
</dbReference>
<name>A0A850T4W0_9BACT</name>
<dbReference type="PANTHER" id="PTHR33295:SF8">
    <property type="entry name" value="AAA+ ATPASE DOMAIN-CONTAINING PROTEIN"/>
    <property type="match status" value="1"/>
</dbReference>
<dbReference type="SUPFAM" id="SSF52540">
    <property type="entry name" value="P-loop containing nucleoside triphosphate hydrolases"/>
    <property type="match status" value="1"/>
</dbReference>
<proteinExistence type="predicted"/>
<organism evidence="3 4">
    <name type="scientific">Desulfobacter latus</name>
    <dbReference type="NCBI Taxonomy" id="2292"/>
    <lineage>
        <taxon>Bacteria</taxon>
        <taxon>Pseudomonadati</taxon>
        <taxon>Thermodesulfobacteriota</taxon>
        <taxon>Desulfobacteria</taxon>
        <taxon>Desulfobacterales</taxon>
        <taxon>Desulfobacteraceae</taxon>
        <taxon>Desulfobacter</taxon>
    </lineage>
</organism>
<dbReference type="InterPro" id="IPR041682">
    <property type="entry name" value="AAA_14"/>
</dbReference>
<comment type="caution">
    <text evidence="3">The sequence shown here is derived from an EMBL/GenBank/DDBJ whole genome shotgun (WGS) entry which is preliminary data.</text>
</comment>
<dbReference type="Gene3D" id="3.40.50.300">
    <property type="entry name" value="P-loop containing nucleotide triphosphate hydrolases"/>
    <property type="match status" value="1"/>
</dbReference>
<evidence type="ECO:0000313" key="3">
    <source>
        <dbReference type="EMBL" id="NWH06803.1"/>
    </source>
</evidence>
<dbReference type="PANTHER" id="PTHR33295">
    <property type="entry name" value="ATPASE"/>
    <property type="match status" value="1"/>
</dbReference>
<protein>
    <submittedName>
        <fullName evidence="3">ATP-binding protein</fullName>
    </submittedName>
</protein>
<evidence type="ECO:0000259" key="2">
    <source>
        <dbReference type="Pfam" id="PF13635"/>
    </source>
</evidence>
<keyword evidence="3" id="KW-0067">ATP-binding</keyword>
<dbReference type="EMBL" id="JACADJ010000115">
    <property type="protein sequence ID" value="NWH06803.1"/>
    <property type="molecule type" value="Genomic_DNA"/>
</dbReference>
<dbReference type="InterPro" id="IPR027417">
    <property type="entry name" value="P-loop_NTPase"/>
</dbReference>
<gene>
    <name evidence="3" type="ORF">HXW94_17770</name>
</gene>
<accession>A0A850T4W0</accession>
<feature type="domain" description="DUF4143" evidence="2">
    <location>
        <begin position="222"/>
        <end position="368"/>
    </location>
</feature>
<dbReference type="Pfam" id="PF13173">
    <property type="entry name" value="AAA_14"/>
    <property type="match status" value="1"/>
</dbReference>
<dbReference type="InterPro" id="IPR025420">
    <property type="entry name" value="DUF4143"/>
</dbReference>
<feature type="domain" description="AAA" evidence="1">
    <location>
        <begin position="33"/>
        <end position="165"/>
    </location>
</feature>
<dbReference type="Proteomes" id="UP000553343">
    <property type="component" value="Unassembled WGS sequence"/>
</dbReference>
<keyword evidence="4" id="KW-1185">Reference proteome</keyword>
<keyword evidence="3" id="KW-0547">Nucleotide-binding</keyword>
<sequence>MKQILKTIIKDFHSRPLPSFKPRHLVVPLDLGKIITIIGPRRAGKTWYLFQLIGSLEKVGVKREQIFYLNFEDERLDFDAGYDQLLDAYLELYPDQKLDDVYIFFDEIQEIPEWEKYVRRLYDTVSKKIFLTGSNAKMLSKEIGTSLRGRSLSFEIMPLSFPEFLSFRSIDSKDIYSTKNRAKIQSSFDEYLTWGGYPELVDMESRFKANILQEYFNVMLYRDLMDRYEIRDASIVKYLIKRLIGSFTKEFSVNKLFNDLKSRGIKIGKNSIYRLMDQIFSIYMVTCVEKYDPAVVKREMSNKKIYLYDNGIASGIRYTFSEDRGKLLENLVFTGIRNSTEAIFFLKNGYECDFVVSPETENPILIQVTETLNKDNFSREINGLEKARKRIKNSKSLLITGDMAIPINMLPEWVEVMTAYEWLLKQKYSL</sequence>